<comment type="caution">
    <text evidence="11">The sequence shown here is derived from an EMBL/GenBank/DDBJ whole genome shotgun (WGS) entry which is preliminary data.</text>
</comment>
<feature type="transmembrane region" description="Helical" evidence="9">
    <location>
        <begin position="137"/>
        <end position="159"/>
    </location>
</feature>
<dbReference type="GO" id="GO:0016410">
    <property type="term" value="F:N-acyltransferase activity"/>
    <property type="evidence" value="ECO:0007669"/>
    <property type="project" value="UniProtKB-UniRule"/>
</dbReference>
<proteinExistence type="inferred from homology"/>
<keyword evidence="12" id="KW-1185">Reference proteome</keyword>
<dbReference type="InterPro" id="IPR036526">
    <property type="entry name" value="C-N_Hydrolase_sf"/>
</dbReference>
<comment type="similarity">
    <text evidence="2 9">Belongs to the CN hydrolase family. Apolipoprotein N-acyltransferase subfamily.</text>
</comment>
<dbReference type="PANTHER" id="PTHR38686">
    <property type="entry name" value="APOLIPOPROTEIN N-ACYLTRANSFERASE"/>
    <property type="match status" value="1"/>
</dbReference>
<evidence type="ECO:0000256" key="3">
    <source>
        <dbReference type="ARBA" id="ARBA00022475"/>
    </source>
</evidence>
<dbReference type="Pfam" id="PF20154">
    <property type="entry name" value="LNT_N"/>
    <property type="match status" value="1"/>
</dbReference>
<dbReference type="AlphaFoldDB" id="A0A502BQJ5"/>
<reference evidence="11 12" key="1">
    <citation type="journal article" date="2003" name="Int. J. Syst. Evol. Microbiol.">
        <title>Towards a standardized format for the description of a novel species (of an established genus): Ochrobactrum gallinifaecis sp. nov.</title>
        <authorList>
            <person name="Kampfer P."/>
            <person name="Buczolits S."/>
            <person name="Albrecht A."/>
            <person name="Busse H.J."/>
            <person name="Stackebrandt E."/>
        </authorList>
    </citation>
    <scope>NUCLEOTIDE SEQUENCE [LARGE SCALE GENOMIC DNA]</scope>
    <source>
        <strain evidence="11 12">ISO 196</strain>
    </source>
</reference>
<dbReference type="InterPro" id="IPR045378">
    <property type="entry name" value="LNT_N"/>
</dbReference>
<evidence type="ECO:0000259" key="10">
    <source>
        <dbReference type="PROSITE" id="PS50263"/>
    </source>
</evidence>
<feature type="domain" description="CN hydrolase" evidence="10">
    <location>
        <begin position="245"/>
        <end position="493"/>
    </location>
</feature>
<comment type="function">
    <text evidence="9">Catalyzes the phospholipid dependent N-acylation of the N-terminal cysteine of apolipoprotein, the last step in lipoprotein maturation.</text>
</comment>
<sequence>MFEGLAGKIAALSGWRRALVAFLSGAFATLTQPPFDIFIAGFIAFPFLVWLIDGAVPDREKGSLRRFFPAGLIGWWFGLGYFVSGLWWIGAALLVDAEQFAWAIPLAVLGLPAFLAIFYGLAAMVARLFWSPGIGRIFAMALGFGFAEWLRTFAFTGFPWNALGYALMPTPMMMQSVEIVGLVGMSVFAAFVFSAPALLSGGRFAKAGLGLAIVFVAAHIGFGAWVLSNAPALDTDRTTLSMRIVQPSISQSLKWDNDERRAIFDKFIAMTKQQPAEGDPKPDVVIWPETAVPYILSLTPDALERIAEVIDDDQVLLTGAVREERVPRRDPRYYNSILTIDGDGKIIDYTDKVHLVPFGEYLPFERFLRSLGLQEVVEMPGGFTAAKARHAINVMEGQTFLPLICYEAIFPDELSYTGRKVTAIVNVTNDAWYGDTPGPYQHFRQAQVRSVEQGLPLVRSANNGISAVVDAYGRIIQKLPLDAVGVIDAYLPEERVPFWGTAPTGKHTLVILLALFAICVWLRLFLRKRFH</sequence>
<feature type="transmembrane region" description="Helical" evidence="9">
    <location>
        <begin position="507"/>
        <end position="526"/>
    </location>
</feature>
<dbReference type="Pfam" id="PF00795">
    <property type="entry name" value="CN_hydrolase"/>
    <property type="match status" value="1"/>
</dbReference>
<evidence type="ECO:0000313" key="12">
    <source>
        <dbReference type="Proteomes" id="UP000315388"/>
    </source>
</evidence>
<dbReference type="HAMAP" id="MF_01148">
    <property type="entry name" value="Lnt"/>
    <property type="match status" value="1"/>
</dbReference>
<dbReference type="GO" id="GO:0005886">
    <property type="term" value="C:plasma membrane"/>
    <property type="evidence" value="ECO:0007669"/>
    <property type="project" value="UniProtKB-SubCell"/>
</dbReference>
<dbReference type="Gene3D" id="3.60.110.10">
    <property type="entry name" value="Carbon-nitrogen hydrolase"/>
    <property type="match status" value="1"/>
</dbReference>
<keyword evidence="5 9" id="KW-0812">Transmembrane</keyword>
<dbReference type="UniPathway" id="UPA00666"/>
<dbReference type="InterPro" id="IPR004563">
    <property type="entry name" value="Apolipo_AcylTrfase"/>
</dbReference>
<dbReference type="Proteomes" id="UP000315388">
    <property type="component" value="Unassembled WGS sequence"/>
</dbReference>
<dbReference type="RefSeq" id="WP_140904752.1">
    <property type="nucleotide sequence ID" value="NZ_JBHTMD010000013.1"/>
</dbReference>
<evidence type="ECO:0000256" key="4">
    <source>
        <dbReference type="ARBA" id="ARBA00022679"/>
    </source>
</evidence>
<comment type="subcellular location">
    <subcellularLocation>
        <location evidence="1 9">Cell membrane</location>
        <topology evidence="1 9">Multi-pass membrane protein</topology>
    </subcellularLocation>
</comment>
<keyword evidence="3 9" id="KW-1003">Cell membrane</keyword>
<evidence type="ECO:0000256" key="5">
    <source>
        <dbReference type="ARBA" id="ARBA00022692"/>
    </source>
</evidence>
<gene>
    <name evidence="9 11" type="primary">lnt</name>
    <name evidence="11" type="ORF">FHY56_08560</name>
</gene>
<evidence type="ECO:0000256" key="1">
    <source>
        <dbReference type="ARBA" id="ARBA00004651"/>
    </source>
</evidence>
<dbReference type="PANTHER" id="PTHR38686:SF1">
    <property type="entry name" value="APOLIPOPROTEIN N-ACYLTRANSFERASE"/>
    <property type="match status" value="1"/>
</dbReference>
<keyword evidence="6 9" id="KW-1133">Transmembrane helix</keyword>
<keyword evidence="11" id="KW-0449">Lipoprotein</keyword>
<keyword evidence="7 9" id="KW-0472">Membrane</keyword>
<dbReference type="NCBIfam" id="TIGR00546">
    <property type="entry name" value="lnt"/>
    <property type="match status" value="1"/>
</dbReference>
<dbReference type="OrthoDB" id="9804277at2"/>
<feature type="transmembrane region" description="Helical" evidence="9">
    <location>
        <begin position="207"/>
        <end position="227"/>
    </location>
</feature>
<evidence type="ECO:0000256" key="6">
    <source>
        <dbReference type="ARBA" id="ARBA00022989"/>
    </source>
</evidence>
<evidence type="ECO:0000313" key="11">
    <source>
        <dbReference type="EMBL" id="TPF75313.1"/>
    </source>
</evidence>
<dbReference type="SUPFAM" id="SSF56317">
    <property type="entry name" value="Carbon-nitrogen hydrolase"/>
    <property type="match status" value="1"/>
</dbReference>
<dbReference type="GO" id="GO:0042158">
    <property type="term" value="P:lipoprotein biosynthetic process"/>
    <property type="evidence" value="ECO:0007669"/>
    <property type="project" value="UniProtKB-UniRule"/>
</dbReference>
<protein>
    <recommendedName>
        <fullName evidence="9">Apolipoprotein N-acyltransferase</fullName>
        <shortName evidence="9">ALP N-acyltransferase</shortName>
        <ecNumber evidence="9">2.3.1.269</ecNumber>
    </recommendedName>
</protein>
<comment type="pathway">
    <text evidence="9">Protein modification; lipoprotein biosynthesis (N-acyl transfer).</text>
</comment>
<evidence type="ECO:0000256" key="9">
    <source>
        <dbReference type="HAMAP-Rule" id="MF_01148"/>
    </source>
</evidence>
<organism evidence="11 12">
    <name type="scientific">Brucella gallinifaecis</name>
    <dbReference type="NCBI Taxonomy" id="215590"/>
    <lineage>
        <taxon>Bacteria</taxon>
        <taxon>Pseudomonadati</taxon>
        <taxon>Pseudomonadota</taxon>
        <taxon>Alphaproteobacteria</taxon>
        <taxon>Hyphomicrobiales</taxon>
        <taxon>Brucellaceae</taxon>
        <taxon>Brucella/Ochrobactrum group</taxon>
        <taxon>Brucella</taxon>
    </lineage>
</organism>
<evidence type="ECO:0000256" key="8">
    <source>
        <dbReference type="ARBA" id="ARBA00023315"/>
    </source>
</evidence>
<accession>A0A502BQJ5</accession>
<feature type="transmembrane region" description="Helical" evidence="9">
    <location>
        <begin position="102"/>
        <end position="125"/>
    </location>
</feature>
<name>A0A502BQJ5_9HYPH</name>
<keyword evidence="4 9" id="KW-0808">Transferase</keyword>
<feature type="transmembrane region" description="Helical" evidence="9">
    <location>
        <begin position="179"/>
        <end position="200"/>
    </location>
</feature>
<evidence type="ECO:0000256" key="7">
    <source>
        <dbReference type="ARBA" id="ARBA00023136"/>
    </source>
</evidence>
<keyword evidence="8 9" id="KW-0012">Acyltransferase</keyword>
<feature type="transmembrane region" description="Helical" evidence="9">
    <location>
        <begin position="37"/>
        <end position="56"/>
    </location>
</feature>
<dbReference type="EMBL" id="VEWJ01000005">
    <property type="protein sequence ID" value="TPF75313.1"/>
    <property type="molecule type" value="Genomic_DNA"/>
</dbReference>
<feature type="transmembrane region" description="Helical" evidence="9">
    <location>
        <begin position="68"/>
        <end position="90"/>
    </location>
</feature>
<dbReference type="CDD" id="cd07571">
    <property type="entry name" value="ALP_N-acyl_transferase"/>
    <property type="match status" value="1"/>
</dbReference>
<evidence type="ECO:0000256" key="2">
    <source>
        <dbReference type="ARBA" id="ARBA00010065"/>
    </source>
</evidence>
<dbReference type="InterPro" id="IPR003010">
    <property type="entry name" value="C-N_Hydrolase"/>
</dbReference>
<comment type="catalytic activity">
    <reaction evidence="9">
        <text>N-terminal S-1,2-diacyl-sn-glyceryl-L-cysteinyl-[lipoprotein] + a glycerophospholipid = N-acyl-S-1,2-diacyl-sn-glyceryl-L-cysteinyl-[lipoprotein] + a 2-acyl-sn-glycero-3-phospholipid + H(+)</text>
        <dbReference type="Rhea" id="RHEA:48228"/>
        <dbReference type="Rhea" id="RHEA-COMP:14681"/>
        <dbReference type="Rhea" id="RHEA-COMP:14684"/>
        <dbReference type="ChEBI" id="CHEBI:15378"/>
        <dbReference type="ChEBI" id="CHEBI:136912"/>
        <dbReference type="ChEBI" id="CHEBI:140656"/>
        <dbReference type="ChEBI" id="CHEBI:140657"/>
        <dbReference type="ChEBI" id="CHEBI:140660"/>
        <dbReference type="EC" id="2.3.1.269"/>
    </reaction>
</comment>
<dbReference type="PROSITE" id="PS50263">
    <property type="entry name" value="CN_HYDROLASE"/>
    <property type="match status" value="1"/>
</dbReference>
<dbReference type="EC" id="2.3.1.269" evidence="9"/>